<dbReference type="OrthoDB" id="10400848at2759"/>
<dbReference type="VEuPathDB" id="FungiDB:PV06_09731"/>
<accession>A0A0D2D5Q6</accession>
<dbReference type="Proteomes" id="UP000053342">
    <property type="component" value="Unassembled WGS sequence"/>
</dbReference>
<feature type="region of interest" description="Disordered" evidence="1">
    <location>
        <begin position="1"/>
        <end position="67"/>
    </location>
</feature>
<evidence type="ECO:0000313" key="2">
    <source>
        <dbReference type="EMBL" id="KIW37735.1"/>
    </source>
</evidence>
<gene>
    <name evidence="2" type="ORF">PV06_09731</name>
</gene>
<dbReference type="RefSeq" id="XP_016257951.1">
    <property type="nucleotide sequence ID" value="XM_016411197.1"/>
</dbReference>
<feature type="compositionally biased region" description="Basic and acidic residues" evidence="1">
    <location>
        <begin position="47"/>
        <end position="67"/>
    </location>
</feature>
<feature type="compositionally biased region" description="Pro residues" evidence="1">
    <location>
        <begin position="1"/>
        <end position="20"/>
    </location>
</feature>
<organism evidence="2 3">
    <name type="scientific">Exophiala oligosperma</name>
    <dbReference type="NCBI Taxonomy" id="215243"/>
    <lineage>
        <taxon>Eukaryota</taxon>
        <taxon>Fungi</taxon>
        <taxon>Dikarya</taxon>
        <taxon>Ascomycota</taxon>
        <taxon>Pezizomycotina</taxon>
        <taxon>Eurotiomycetes</taxon>
        <taxon>Chaetothyriomycetidae</taxon>
        <taxon>Chaetothyriales</taxon>
        <taxon>Herpotrichiellaceae</taxon>
        <taxon>Exophiala</taxon>
    </lineage>
</organism>
<evidence type="ECO:0000256" key="1">
    <source>
        <dbReference type="SAM" id="MobiDB-lite"/>
    </source>
</evidence>
<evidence type="ECO:0000313" key="3">
    <source>
        <dbReference type="Proteomes" id="UP000053342"/>
    </source>
</evidence>
<proteinExistence type="predicted"/>
<name>A0A0D2D5Q6_9EURO</name>
<reference evidence="2 3" key="1">
    <citation type="submission" date="2015-01" db="EMBL/GenBank/DDBJ databases">
        <title>The Genome Sequence of Exophiala oligosperma CBS72588.</title>
        <authorList>
            <consortium name="The Broad Institute Genomics Platform"/>
            <person name="Cuomo C."/>
            <person name="de Hoog S."/>
            <person name="Gorbushina A."/>
            <person name="Stielow B."/>
            <person name="Teixiera M."/>
            <person name="Abouelleil A."/>
            <person name="Chapman S.B."/>
            <person name="Priest M."/>
            <person name="Young S.K."/>
            <person name="Wortman J."/>
            <person name="Nusbaum C."/>
            <person name="Birren B."/>
        </authorList>
    </citation>
    <scope>NUCLEOTIDE SEQUENCE [LARGE SCALE GENOMIC DNA]</scope>
    <source>
        <strain evidence="2 3">CBS 72588</strain>
    </source>
</reference>
<dbReference type="EMBL" id="KN847342">
    <property type="protein sequence ID" value="KIW37735.1"/>
    <property type="molecule type" value="Genomic_DNA"/>
</dbReference>
<keyword evidence="3" id="KW-1185">Reference proteome</keyword>
<dbReference type="AlphaFoldDB" id="A0A0D2D5Q6"/>
<dbReference type="HOGENOM" id="CLU_205445_0_0_1"/>
<protein>
    <submittedName>
        <fullName evidence="2">Uncharacterized protein</fullName>
    </submittedName>
</protein>
<sequence length="67" mass="6985">MSGNPSDPPLGTPKSPPTTSPPQAAGNGKPKKPPARNGAGQPPKGWDSLRDPELDKKNDVELSKSKE</sequence>
<dbReference type="GeneID" id="27361805"/>